<dbReference type="AlphaFoldDB" id="A0A0L6UZT6"/>
<protein>
    <submittedName>
        <fullName evidence="1">Uncharacterized protein</fullName>
    </submittedName>
</protein>
<sequence>MSVLRLTQVVYKILHNRAIVILRSQSPPNFYYPNVLFQRNTDVSPSFFTKSAIKQQKVELTSHH</sequence>
<evidence type="ECO:0000313" key="1">
    <source>
        <dbReference type="EMBL" id="KNZ54009.1"/>
    </source>
</evidence>
<gene>
    <name evidence="1" type="ORF">VP01_3078g2</name>
</gene>
<dbReference type="VEuPathDB" id="FungiDB:VP01_3078g2"/>
<evidence type="ECO:0000313" key="2">
    <source>
        <dbReference type="Proteomes" id="UP000037035"/>
    </source>
</evidence>
<proteinExistence type="predicted"/>
<reference evidence="1 2" key="1">
    <citation type="submission" date="2015-08" db="EMBL/GenBank/DDBJ databases">
        <title>Next Generation Sequencing and Analysis of the Genome of Puccinia sorghi L Schw, the Causal Agent of Maize Common Rust.</title>
        <authorList>
            <person name="Rochi L."/>
            <person name="Burguener G."/>
            <person name="Darino M."/>
            <person name="Turjanski A."/>
            <person name="Kreff E."/>
            <person name="Dieguez M.J."/>
            <person name="Sacco F."/>
        </authorList>
    </citation>
    <scope>NUCLEOTIDE SEQUENCE [LARGE SCALE GENOMIC DNA]</scope>
    <source>
        <strain evidence="1 2">RO10H11247</strain>
    </source>
</reference>
<comment type="caution">
    <text evidence="1">The sequence shown here is derived from an EMBL/GenBank/DDBJ whole genome shotgun (WGS) entry which is preliminary data.</text>
</comment>
<feature type="non-terminal residue" evidence="1">
    <location>
        <position position="64"/>
    </location>
</feature>
<dbReference type="EMBL" id="LAVV01008033">
    <property type="protein sequence ID" value="KNZ54009.1"/>
    <property type="molecule type" value="Genomic_DNA"/>
</dbReference>
<keyword evidence="2" id="KW-1185">Reference proteome</keyword>
<accession>A0A0L6UZT6</accession>
<dbReference type="Proteomes" id="UP000037035">
    <property type="component" value="Unassembled WGS sequence"/>
</dbReference>
<name>A0A0L6UZT6_9BASI</name>
<organism evidence="1 2">
    <name type="scientific">Puccinia sorghi</name>
    <dbReference type="NCBI Taxonomy" id="27349"/>
    <lineage>
        <taxon>Eukaryota</taxon>
        <taxon>Fungi</taxon>
        <taxon>Dikarya</taxon>
        <taxon>Basidiomycota</taxon>
        <taxon>Pucciniomycotina</taxon>
        <taxon>Pucciniomycetes</taxon>
        <taxon>Pucciniales</taxon>
        <taxon>Pucciniaceae</taxon>
        <taxon>Puccinia</taxon>
    </lineage>
</organism>